<dbReference type="GO" id="GO:0005737">
    <property type="term" value="C:cytoplasm"/>
    <property type="evidence" value="ECO:0007669"/>
    <property type="project" value="TreeGrafter"/>
</dbReference>
<evidence type="ECO:0000313" key="1">
    <source>
        <dbReference type="EMBL" id="OWO98312.1"/>
    </source>
</evidence>
<sequence>MTKTLILIRHAEAQHNATNKSPHTAMKDSVPIVRFPPVAFPISISEAAVPDEKMQAKHSSGPFMGIALLLDPPCNVPQELWSFGTPGPLDRCPGHILTIKVDTIPDPALTDLGFRQQCSELAQHLQNELPLAQEIELIVVSPMRRTMQTAEQALGWLIGQGVPVMLRAEFQENSSKPCDTGTSIAIMQKEWPQFDWSSVDPIYPENTGLYEFSMNGLRQRGIAARRFLKNRPERVIAVVSHAGFLRTSLCHRRFNNADFRIFDFKEDENNLELVERELTEKRGGGLGKSETGVFLLKDGDAPEVAVGLRDEVVDEVPT</sequence>
<dbReference type="SUPFAM" id="SSF53254">
    <property type="entry name" value="Phosphoglycerate mutase-like"/>
    <property type="match status" value="1"/>
</dbReference>
<dbReference type="Pfam" id="PF00300">
    <property type="entry name" value="His_Phos_1"/>
    <property type="match status" value="1"/>
</dbReference>
<comment type="caution">
    <text evidence="1">The sequence shown here is derived from an EMBL/GenBank/DDBJ whole genome shotgun (WGS) entry which is preliminary data.</text>
</comment>
<gene>
    <name evidence="1" type="ORF">B2J93_2274</name>
</gene>
<dbReference type="EMBL" id="MZNU01000401">
    <property type="protein sequence ID" value="OWO98312.1"/>
    <property type="molecule type" value="Genomic_DNA"/>
</dbReference>
<evidence type="ECO:0008006" key="3">
    <source>
        <dbReference type="Google" id="ProtNLM"/>
    </source>
</evidence>
<dbReference type="OrthoDB" id="496981at2759"/>
<dbReference type="PANTHER" id="PTHR48100">
    <property type="entry name" value="BROAD-SPECIFICITY PHOSPHATASE YOR283W-RELATED"/>
    <property type="match status" value="1"/>
</dbReference>
<evidence type="ECO:0000313" key="2">
    <source>
        <dbReference type="Proteomes" id="UP000242519"/>
    </source>
</evidence>
<proteinExistence type="predicted"/>
<accession>A0A218YTU9</accession>
<dbReference type="CDD" id="cd07067">
    <property type="entry name" value="HP_PGM_like"/>
    <property type="match status" value="1"/>
</dbReference>
<reference evidence="1 2" key="1">
    <citation type="submission" date="2017-04" db="EMBL/GenBank/DDBJ databases">
        <title>Draft genome sequence of Marssonina coronaria NL1: causal agent of apple blotch.</title>
        <authorList>
            <person name="Cheng Q."/>
        </authorList>
    </citation>
    <scope>NUCLEOTIDE SEQUENCE [LARGE SCALE GENOMIC DNA]</scope>
    <source>
        <strain evidence="1 2">NL1</strain>
    </source>
</reference>
<keyword evidence="2" id="KW-1185">Reference proteome</keyword>
<dbReference type="AlphaFoldDB" id="A0A218YTU9"/>
<dbReference type="Proteomes" id="UP000242519">
    <property type="component" value="Unassembled WGS sequence"/>
</dbReference>
<dbReference type="GO" id="GO:0016791">
    <property type="term" value="F:phosphatase activity"/>
    <property type="evidence" value="ECO:0007669"/>
    <property type="project" value="TreeGrafter"/>
</dbReference>
<name>A0A218YTU9_9HELO</name>
<dbReference type="SMART" id="SM00855">
    <property type="entry name" value="PGAM"/>
    <property type="match status" value="1"/>
</dbReference>
<dbReference type="PANTHER" id="PTHR48100:SF24">
    <property type="entry name" value="PHOSPHOGLYCERATE MUTASE"/>
    <property type="match status" value="1"/>
</dbReference>
<protein>
    <recommendedName>
        <fullName evidence="3">Phosphoglycerate mutase family protein</fullName>
    </recommendedName>
</protein>
<dbReference type="InterPro" id="IPR050275">
    <property type="entry name" value="PGM_Phosphatase"/>
</dbReference>
<dbReference type="InterPro" id="IPR013078">
    <property type="entry name" value="His_Pase_superF_clade-1"/>
</dbReference>
<dbReference type="Gene3D" id="3.40.50.1240">
    <property type="entry name" value="Phosphoglycerate mutase-like"/>
    <property type="match status" value="1"/>
</dbReference>
<dbReference type="InParanoid" id="A0A218YTU9"/>
<organism evidence="1 2">
    <name type="scientific">Diplocarpon coronariae</name>
    <dbReference type="NCBI Taxonomy" id="2795749"/>
    <lineage>
        <taxon>Eukaryota</taxon>
        <taxon>Fungi</taxon>
        <taxon>Dikarya</taxon>
        <taxon>Ascomycota</taxon>
        <taxon>Pezizomycotina</taxon>
        <taxon>Leotiomycetes</taxon>
        <taxon>Helotiales</taxon>
        <taxon>Drepanopezizaceae</taxon>
        <taxon>Diplocarpon</taxon>
    </lineage>
</organism>
<dbReference type="InterPro" id="IPR029033">
    <property type="entry name" value="His_PPase_superfam"/>
</dbReference>